<name>A0AAN9EE29_CROPI</name>
<evidence type="ECO:0000313" key="3">
    <source>
        <dbReference type="Proteomes" id="UP001372338"/>
    </source>
</evidence>
<dbReference type="AlphaFoldDB" id="A0AAN9EE29"/>
<feature type="region of interest" description="Disordered" evidence="1">
    <location>
        <begin position="74"/>
        <end position="103"/>
    </location>
</feature>
<protein>
    <submittedName>
        <fullName evidence="2">Uncharacterized protein</fullName>
    </submittedName>
</protein>
<sequence length="119" mass="13422">MFLRTCPRSRLAGQIGEATSENEDCDPITWLSLSAHIWPNTSQIEEYTSAKPYWAEQAHKAPQHNFPYKYRHAIGAKSDPDEVEEDSSEGSTPVEYSDADVWKYDPEEVLAAASSDEDQ</sequence>
<evidence type="ECO:0000313" key="2">
    <source>
        <dbReference type="EMBL" id="KAK7251008.1"/>
    </source>
</evidence>
<dbReference type="Proteomes" id="UP001372338">
    <property type="component" value="Unassembled WGS sequence"/>
</dbReference>
<keyword evidence="3" id="KW-1185">Reference proteome</keyword>
<organism evidence="2 3">
    <name type="scientific">Crotalaria pallida</name>
    <name type="common">Smooth rattlebox</name>
    <name type="synonym">Crotalaria striata</name>
    <dbReference type="NCBI Taxonomy" id="3830"/>
    <lineage>
        <taxon>Eukaryota</taxon>
        <taxon>Viridiplantae</taxon>
        <taxon>Streptophyta</taxon>
        <taxon>Embryophyta</taxon>
        <taxon>Tracheophyta</taxon>
        <taxon>Spermatophyta</taxon>
        <taxon>Magnoliopsida</taxon>
        <taxon>eudicotyledons</taxon>
        <taxon>Gunneridae</taxon>
        <taxon>Pentapetalae</taxon>
        <taxon>rosids</taxon>
        <taxon>fabids</taxon>
        <taxon>Fabales</taxon>
        <taxon>Fabaceae</taxon>
        <taxon>Papilionoideae</taxon>
        <taxon>50 kb inversion clade</taxon>
        <taxon>genistoids sensu lato</taxon>
        <taxon>core genistoids</taxon>
        <taxon>Crotalarieae</taxon>
        <taxon>Crotalaria</taxon>
    </lineage>
</organism>
<reference evidence="2 3" key="1">
    <citation type="submission" date="2024-01" db="EMBL/GenBank/DDBJ databases">
        <title>The genomes of 5 underutilized Papilionoideae crops provide insights into root nodulation and disease resistanc.</title>
        <authorList>
            <person name="Yuan L."/>
        </authorList>
    </citation>
    <scope>NUCLEOTIDE SEQUENCE [LARGE SCALE GENOMIC DNA]</scope>
    <source>
        <strain evidence="2">ZHUSHIDOU_FW_LH</strain>
        <tissue evidence="2">Leaf</tissue>
    </source>
</reference>
<gene>
    <name evidence="2" type="ORF">RIF29_33862</name>
</gene>
<comment type="caution">
    <text evidence="2">The sequence shown here is derived from an EMBL/GenBank/DDBJ whole genome shotgun (WGS) entry which is preliminary data.</text>
</comment>
<proteinExistence type="predicted"/>
<dbReference type="EMBL" id="JAYWIO010000007">
    <property type="protein sequence ID" value="KAK7251008.1"/>
    <property type="molecule type" value="Genomic_DNA"/>
</dbReference>
<accession>A0AAN9EE29</accession>
<evidence type="ECO:0000256" key="1">
    <source>
        <dbReference type="SAM" id="MobiDB-lite"/>
    </source>
</evidence>